<evidence type="ECO:0000313" key="1">
    <source>
        <dbReference type="EMBL" id="KAJ8019749.1"/>
    </source>
</evidence>
<sequence length="69" mass="7477">MTAQKHFIQVVNGVAVAFLINADADVQSTATEGAASQHDDGNTSDGALKVFQWCVVEYDGSMVWYIQVK</sequence>
<comment type="caution">
    <text evidence="1">The sequence shown here is derived from an EMBL/GenBank/DDBJ whole genome shotgun (WGS) entry which is preliminary data.</text>
</comment>
<proteinExistence type="predicted"/>
<dbReference type="EMBL" id="JAIZAY010000023">
    <property type="protein sequence ID" value="KAJ8019749.1"/>
    <property type="molecule type" value="Genomic_DNA"/>
</dbReference>
<dbReference type="Proteomes" id="UP001152320">
    <property type="component" value="Chromosome 23"/>
</dbReference>
<keyword evidence="2" id="KW-1185">Reference proteome</keyword>
<protein>
    <submittedName>
        <fullName evidence="1">Uncharacterized protein</fullName>
    </submittedName>
</protein>
<dbReference type="AlphaFoldDB" id="A0A9Q0YDK6"/>
<accession>A0A9Q0YDK6</accession>
<name>A0A9Q0YDK6_HOLLE</name>
<reference evidence="1" key="1">
    <citation type="submission" date="2021-10" db="EMBL/GenBank/DDBJ databases">
        <title>Tropical sea cucumber genome reveals ecological adaptation and Cuvierian tubules defense mechanism.</title>
        <authorList>
            <person name="Chen T."/>
        </authorList>
    </citation>
    <scope>NUCLEOTIDE SEQUENCE</scope>
    <source>
        <strain evidence="1">Nanhai2018</strain>
        <tissue evidence="1">Muscle</tissue>
    </source>
</reference>
<gene>
    <name evidence="1" type="ORF">HOLleu_41458</name>
</gene>
<evidence type="ECO:0000313" key="2">
    <source>
        <dbReference type="Proteomes" id="UP001152320"/>
    </source>
</evidence>
<organism evidence="1 2">
    <name type="scientific">Holothuria leucospilota</name>
    <name type="common">Black long sea cucumber</name>
    <name type="synonym">Mertensiothuria leucospilota</name>
    <dbReference type="NCBI Taxonomy" id="206669"/>
    <lineage>
        <taxon>Eukaryota</taxon>
        <taxon>Metazoa</taxon>
        <taxon>Echinodermata</taxon>
        <taxon>Eleutherozoa</taxon>
        <taxon>Echinozoa</taxon>
        <taxon>Holothuroidea</taxon>
        <taxon>Aspidochirotacea</taxon>
        <taxon>Aspidochirotida</taxon>
        <taxon>Holothuriidae</taxon>
        <taxon>Holothuria</taxon>
    </lineage>
</organism>